<dbReference type="PANTHER" id="PTHR42715:SF10">
    <property type="entry name" value="BETA-GLUCOSIDASE"/>
    <property type="match status" value="1"/>
</dbReference>
<dbReference type="EC" id="3.2.1.21" evidence="6"/>
<dbReference type="SUPFAM" id="SSF51445">
    <property type="entry name" value="(Trans)glycosidases"/>
    <property type="match status" value="1"/>
</dbReference>
<evidence type="ECO:0000313" key="7">
    <source>
        <dbReference type="Proteomes" id="UP000029224"/>
    </source>
</evidence>
<evidence type="ECO:0000259" key="5">
    <source>
        <dbReference type="SMART" id="SM01217"/>
    </source>
</evidence>
<dbReference type="AlphaFoldDB" id="A0A090T3R5"/>
<keyword evidence="3" id="KW-0119">Carbohydrate metabolism</keyword>
<accession>A0A090T3R5</accession>
<keyword evidence="2 6" id="KW-0378">Hydrolase</keyword>
<comment type="caution">
    <text evidence="6">The sequence shown here is derived from an EMBL/GenBank/DDBJ whole genome shotgun (WGS) entry which is preliminary data.</text>
</comment>
<dbReference type="InterPro" id="IPR001764">
    <property type="entry name" value="Glyco_hydro_3_N"/>
</dbReference>
<organism evidence="6 7">
    <name type="scientific">Vibrio maritimus</name>
    <dbReference type="NCBI Taxonomy" id="990268"/>
    <lineage>
        <taxon>Bacteria</taxon>
        <taxon>Pseudomonadati</taxon>
        <taxon>Pseudomonadota</taxon>
        <taxon>Gammaproteobacteria</taxon>
        <taxon>Vibrionales</taxon>
        <taxon>Vibrionaceae</taxon>
        <taxon>Vibrio</taxon>
    </lineage>
</organism>
<dbReference type="Gene3D" id="2.60.40.10">
    <property type="entry name" value="Immunoglobulins"/>
    <property type="match status" value="1"/>
</dbReference>
<evidence type="ECO:0000256" key="3">
    <source>
        <dbReference type="ARBA" id="ARBA00023277"/>
    </source>
</evidence>
<proteinExistence type="inferred from homology"/>
<evidence type="ECO:0000313" key="6">
    <source>
        <dbReference type="EMBL" id="GAL33394.1"/>
    </source>
</evidence>
<dbReference type="InterPro" id="IPR013783">
    <property type="entry name" value="Ig-like_fold"/>
</dbReference>
<dbReference type="PANTHER" id="PTHR42715">
    <property type="entry name" value="BETA-GLUCOSIDASE"/>
    <property type="match status" value="1"/>
</dbReference>
<sequence length="604" mass="65768">MHFHIEVTNTGKQYNGKEVVQLYVEAPQGKLGKPSRSLAGFGKTRMLAPNESELVRIVVPIDVLASYDDSGVTGYKSCYVLEAGRYNFYLGGSVREATLVDAPFNVDTLQVIEQLSESAAPVESFQRIKPVHTSPDGRFSIEHESVPTRNVDMQARIESRLPKSIELTGDKGIKLQDVANGKASLTEFVAQFSPSMLATIVRGEGMCSPKVTPGTAAAFGGVSDALFDLGIPVAAAADGPSGIRMDSGHKATQVPIGTLLGCTWNTELNEHLFYLVGGELQSYQIDTLLGPGINIHRHPLNGRNFEYFSEDPLLTGCMAASQVSGLKSAGVSGTIKHFAANDQETSRFFVDAVMSERALREVHIKPFELAVKRGGATTIMTSYNPINAHWGASNYDLNTTILRGEWGFDGIVMSDWWAKMNHPVTGGEESKTYTSYMVRAQNDLYMVVDNDGAERNAMDDDTLSALEAGQLTLGELQRSAMNICRFILNTPAMQRPLVRYNPIKPFNAREEQPMGSARAIEEPVVLETKADTNVTLHVSKAGQYQVSMNTSYDRNELAQSSCSLHLNGDYSMSLSTNGTEGNAVDVEGSLSSCRQAGMSWTCRL</sequence>
<reference evidence="6 7" key="1">
    <citation type="submission" date="2014-09" db="EMBL/GenBank/DDBJ databases">
        <title>Vibrio maritimus JCM 19240. (C210) whole genome shotgun sequence.</title>
        <authorList>
            <person name="Sawabe T."/>
            <person name="Meirelles P."/>
            <person name="Nakanishi M."/>
            <person name="Sayaka M."/>
            <person name="Hattori M."/>
            <person name="Ohkuma M."/>
        </authorList>
    </citation>
    <scope>NUCLEOTIDE SEQUENCE [LARGE SCALE GENOMIC DNA]</scope>
    <source>
        <strain evidence="6 7">JCM 19240</strain>
    </source>
</reference>
<dbReference type="GO" id="GO:0005975">
    <property type="term" value="P:carbohydrate metabolic process"/>
    <property type="evidence" value="ECO:0007669"/>
    <property type="project" value="InterPro"/>
</dbReference>
<evidence type="ECO:0000256" key="4">
    <source>
        <dbReference type="ARBA" id="ARBA00023295"/>
    </source>
</evidence>
<dbReference type="SMART" id="SM01217">
    <property type="entry name" value="Fn3_like"/>
    <property type="match status" value="1"/>
</dbReference>
<dbReference type="Gene3D" id="3.20.20.300">
    <property type="entry name" value="Glycoside hydrolase, family 3, N-terminal domain"/>
    <property type="match status" value="1"/>
</dbReference>
<protein>
    <submittedName>
        <fullName evidence="6">Beta-glucosidase</fullName>
        <ecNumber evidence="6">3.2.1.21</ecNumber>
    </submittedName>
</protein>
<feature type="domain" description="Fibronectin type III-like" evidence="5">
    <location>
        <begin position="18"/>
        <end position="94"/>
    </location>
</feature>
<gene>
    <name evidence="6" type="ORF">JCM19240_2090</name>
</gene>
<dbReference type="InterPro" id="IPR019800">
    <property type="entry name" value="Glyco_hydro_3_AS"/>
</dbReference>
<keyword evidence="4 6" id="KW-0326">Glycosidase</keyword>
<dbReference type="InterPro" id="IPR050288">
    <property type="entry name" value="Cellulose_deg_GH3"/>
</dbReference>
<dbReference type="EMBL" id="BBMT01000003">
    <property type="protein sequence ID" value="GAL33394.1"/>
    <property type="molecule type" value="Genomic_DNA"/>
</dbReference>
<dbReference type="GO" id="GO:0008422">
    <property type="term" value="F:beta-glucosidase activity"/>
    <property type="evidence" value="ECO:0007669"/>
    <property type="project" value="UniProtKB-EC"/>
</dbReference>
<evidence type="ECO:0000256" key="2">
    <source>
        <dbReference type="ARBA" id="ARBA00022801"/>
    </source>
</evidence>
<dbReference type="InterPro" id="IPR026891">
    <property type="entry name" value="Fn3-like"/>
</dbReference>
<dbReference type="Pfam" id="PF00933">
    <property type="entry name" value="Glyco_hydro_3"/>
    <property type="match status" value="1"/>
</dbReference>
<dbReference type="Proteomes" id="UP000029224">
    <property type="component" value="Unassembled WGS sequence"/>
</dbReference>
<reference evidence="6 7" key="2">
    <citation type="submission" date="2014-09" db="EMBL/GenBank/DDBJ databases">
        <authorList>
            <consortium name="NBRP consortium"/>
            <person name="Sawabe T."/>
            <person name="Meirelles P."/>
            <person name="Nakanishi M."/>
            <person name="Sayaka M."/>
            <person name="Hattori M."/>
            <person name="Ohkuma M."/>
        </authorList>
    </citation>
    <scope>NUCLEOTIDE SEQUENCE [LARGE SCALE GENOMIC DNA]</scope>
    <source>
        <strain evidence="6 7">JCM 19240</strain>
    </source>
</reference>
<dbReference type="PRINTS" id="PR00133">
    <property type="entry name" value="GLHYDRLASE3"/>
</dbReference>
<dbReference type="Pfam" id="PF14310">
    <property type="entry name" value="Fn3-like"/>
    <property type="match status" value="1"/>
</dbReference>
<dbReference type="InterPro" id="IPR036962">
    <property type="entry name" value="Glyco_hydro_3_N_sf"/>
</dbReference>
<dbReference type="PROSITE" id="PS00775">
    <property type="entry name" value="GLYCOSYL_HYDROL_F3"/>
    <property type="match status" value="1"/>
</dbReference>
<comment type="similarity">
    <text evidence="1">Belongs to the glycosyl hydrolase 3 family.</text>
</comment>
<dbReference type="InterPro" id="IPR017853">
    <property type="entry name" value="GH"/>
</dbReference>
<evidence type="ECO:0000256" key="1">
    <source>
        <dbReference type="ARBA" id="ARBA00005336"/>
    </source>
</evidence>
<name>A0A090T3R5_9VIBR</name>
<keyword evidence="7" id="KW-1185">Reference proteome</keyword>